<gene>
    <name evidence="17" type="ORF">UFOPK1421_01421</name>
</gene>
<organism evidence="17">
    <name type="scientific">freshwater metagenome</name>
    <dbReference type="NCBI Taxonomy" id="449393"/>
    <lineage>
        <taxon>unclassified sequences</taxon>
        <taxon>metagenomes</taxon>
        <taxon>ecological metagenomes</taxon>
    </lineage>
</organism>
<dbReference type="InterPro" id="IPR023468">
    <property type="entry name" value="Riboflavin_kinase"/>
</dbReference>
<dbReference type="PIRSF" id="PIRSF004491">
    <property type="entry name" value="FAD_Synth"/>
    <property type="match status" value="1"/>
</dbReference>
<evidence type="ECO:0000256" key="15">
    <source>
        <dbReference type="ARBA" id="ARBA00023268"/>
    </source>
</evidence>
<keyword evidence="13" id="KW-0274">FAD</keyword>
<dbReference type="GO" id="GO:0008531">
    <property type="term" value="F:riboflavin kinase activity"/>
    <property type="evidence" value="ECO:0007669"/>
    <property type="project" value="UniProtKB-EC"/>
</dbReference>
<evidence type="ECO:0000256" key="6">
    <source>
        <dbReference type="ARBA" id="ARBA00018483"/>
    </source>
</evidence>
<dbReference type="Gene3D" id="2.40.30.30">
    <property type="entry name" value="Riboflavin kinase-like"/>
    <property type="match status" value="1"/>
</dbReference>
<evidence type="ECO:0000259" key="16">
    <source>
        <dbReference type="SMART" id="SM00904"/>
    </source>
</evidence>
<dbReference type="PANTHER" id="PTHR22749:SF6">
    <property type="entry name" value="RIBOFLAVIN KINASE"/>
    <property type="match status" value="1"/>
</dbReference>
<dbReference type="FunFam" id="3.40.50.620:FF:000021">
    <property type="entry name" value="Riboflavin biosynthesis protein"/>
    <property type="match status" value="1"/>
</dbReference>
<dbReference type="PANTHER" id="PTHR22749">
    <property type="entry name" value="RIBOFLAVIN KINASE/FMN ADENYLYLTRANSFERASE"/>
    <property type="match status" value="1"/>
</dbReference>
<dbReference type="EC" id="2.7.7.2" evidence="5"/>
<dbReference type="EMBL" id="CAEZSL010000201">
    <property type="protein sequence ID" value="CAB4553197.1"/>
    <property type="molecule type" value="Genomic_DNA"/>
</dbReference>
<dbReference type="NCBIfam" id="TIGR00083">
    <property type="entry name" value="ribF"/>
    <property type="match status" value="1"/>
</dbReference>
<evidence type="ECO:0000256" key="13">
    <source>
        <dbReference type="ARBA" id="ARBA00022827"/>
    </source>
</evidence>
<dbReference type="AlphaFoldDB" id="A0A6J6CPI3"/>
<evidence type="ECO:0000256" key="14">
    <source>
        <dbReference type="ARBA" id="ARBA00022840"/>
    </source>
</evidence>
<dbReference type="InterPro" id="IPR015865">
    <property type="entry name" value="Riboflavin_kinase_bac/euk"/>
</dbReference>
<evidence type="ECO:0000256" key="10">
    <source>
        <dbReference type="ARBA" id="ARBA00022695"/>
    </source>
</evidence>
<keyword evidence="11" id="KW-0547">Nucleotide-binding</keyword>
<keyword evidence="7" id="KW-0285">Flavoprotein</keyword>
<evidence type="ECO:0000256" key="5">
    <source>
        <dbReference type="ARBA" id="ARBA00012393"/>
    </source>
</evidence>
<evidence type="ECO:0000256" key="11">
    <source>
        <dbReference type="ARBA" id="ARBA00022741"/>
    </source>
</evidence>
<evidence type="ECO:0000256" key="2">
    <source>
        <dbReference type="ARBA" id="ARBA00005201"/>
    </source>
</evidence>
<keyword evidence="12" id="KW-0418">Kinase</keyword>
<evidence type="ECO:0000256" key="12">
    <source>
        <dbReference type="ARBA" id="ARBA00022777"/>
    </source>
</evidence>
<keyword evidence="9" id="KW-0808">Transferase</keyword>
<evidence type="ECO:0000256" key="3">
    <source>
        <dbReference type="ARBA" id="ARBA00010214"/>
    </source>
</evidence>
<feature type="domain" description="Riboflavin kinase" evidence="16">
    <location>
        <begin position="198"/>
        <end position="329"/>
    </location>
</feature>
<dbReference type="InterPro" id="IPR023465">
    <property type="entry name" value="Riboflavin_kinase_dom_sf"/>
</dbReference>
<dbReference type="InterPro" id="IPR014729">
    <property type="entry name" value="Rossmann-like_a/b/a_fold"/>
</dbReference>
<dbReference type="SUPFAM" id="SSF82114">
    <property type="entry name" value="Riboflavin kinase-like"/>
    <property type="match status" value="1"/>
</dbReference>
<dbReference type="GO" id="GO:0005524">
    <property type="term" value="F:ATP binding"/>
    <property type="evidence" value="ECO:0007669"/>
    <property type="project" value="UniProtKB-KW"/>
</dbReference>
<dbReference type="CDD" id="cd02064">
    <property type="entry name" value="FAD_synthetase_N"/>
    <property type="match status" value="1"/>
</dbReference>
<comment type="pathway">
    <text evidence="1">Cofactor biosynthesis; FAD biosynthesis; FAD from FMN: step 1/1.</text>
</comment>
<dbReference type="SUPFAM" id="SSF52374">
    <property type="entry name" value="Nucleotidylyl transferase"/>
    <property type="match status" value="1"/>
</dbReference>
<dbReference type="UniPathway" id="UPA00276">
    <property type="reaction ID" value="UER00406"/>
</dbReference>
<keyword evidence="8" id="KW-0288">FMN</keyword>
<keyword evidence="10" id="KW-0548">Nucleotidyltransferase</keyword>
<dbReference type="GO" id="GO:0003919">
    <property type="term" value="F:FMN adenylyltransferase activity"/>
    <property type="evidence" value="ECO:0007669"/>
    <property type="project" value="UniProtKB-EC"/>
</dbReference>
<dbReference type="GO" id="GO:0009398">
    <property type="term" value="P:FMN biosynthetic process"/>
    <property type="evidence" value="ECO:0007669"/>
    <property type="project" value="UniProtKB-UniPathway"/>
</dbReference>
<dbReference type="GO" id="GO:0009231">
    <property type="term" value="P:riboflavin biosynthetic process"/>
    <property type="evidence" value="ECO:0007669"/>
    <property type="project" value="InterPro"/>
</dbReference>
<evidence type="ECO:0000256" key="1">
    <source>
        <dbReference type="ARBA" id="ARBA00004726"/>
    </source>
</evidence>
<dbReference type="InterPro" id="IPR002606">
    <property type="entry name" value="Riboflavin_kinase_bac"/>
</dbReference>
<keyword evidence="14" id="KW-0067">ATP-binding</keyword>
<dbReference type="SMART" id="SM00904">
    <property type="entry name" value="Flavokinase"/>
    <property type="match status" value="1"/>
</dbReference>
<keyword evidence="15" id="KW-0511">Multifunctional enzyme</keyword>
<dbReference type="GO" id="GO:0006747">
    <property type="term" value="P:FAD biosynthetic process"/>
    <property type="evidence" value="ECO:0007669"/>
    <property type="project" value="UniProtKB-UniPathway"/>
</dbReference>
<evidence type="ECO:0000256" key="4">
    <source>
        <dbReference type="ARBA" id="ARBA00012105"/>
    </source>
</evidence>
<dbReference type="EC" id="2.7.1.26" evidence="4"/>
<comment type="pathway">
    <text evidence="2">Cofactor biosynthesis; FMN biosynthesis; FMN from riboflavin (ATP route): step 1/1.</text>
</comment>
<protein>
    <recommendedName>
        <fullName evidence="6">Bifunctional riboflavin kinase/FMN adenylyltransferase</fullName>
        <ecNumber evidence="4">2.7.1.26</ecNumber>
        <ecNumber evidence="5">2.7.7.2</ecNumber>
    </recommendedName>
</protein>
<dbReference type="Pfam" id="PF01687">
    <property type="entry name" value="Flavokinase"/>
    <property type="match status" value="1"/>
</dbReference>
<evidence type="ECO:0000313" key="17">
    <source>
        <dbReference type="EMBL" id="CAB4553197.1"/>
    </source>
</evidence>
<name>A0A6J6CPI3_9ZZZZ</name>
<dbReference type="NCBIfam" id="NF004160">
    <property type="entry name" value="PRK05627.1-3"/>
    <property type="match status" value="1"/>
</dbReference>
<reference evidence="17" key="1">
    <citation type="submission" date="2020-05" db="EMBL/GenBank/DDBJ databases">
        <authorList>
            <person name="Chiriac C."/>
            <person name="Salcher M."/>
            <person name="Ghai R."/>
            <person name="Kavagutti S V."/>
        </authorList>
    </citation>
    <scope>NUCLEOTIDE SEQUENCE</scope>
</reference>
<proteinExistence type="inferred from homology"/>
<evidence type="ECO:0000256" key="8">
    <source>
        <dbReference type="ARBA" id="ARBA00022643"/>
    </source>
</evidence>
<accession>A0A6J6CPI3</accession>
<evidence type="ECO:0000256" key="9">
    <source>
        <dbReference type="ARBA" id="ARBA00022679"/>
    </source>
</evidence>
<dbReference type="Gene3D" id="3.40.50.620">
    <property type="entry name" value="HUPs"/>
    <property type="match status" value="1"/>
</dbReference>
<evidence type="ECO:0000256" key="7">
    <source>
        <dbReference type="ARBA" id="ARBA00022630"/>
    </source>
</evidence>
<dbReference type="UniPathway" id="UPA00277">
    <property type="reaction ID" value="UER00407"/>
</dbReference>
<comment type="similarity">
    <text evidence="3">Belongs to the RibF family.</text>
</comment>
<sequence length="331" mass="36268">MRISRSASIVADVQVIDDFSTPAWDRVETRSIVTIGAYDGLHVGHRLVIDQVVAEANESACQSVLVTFDRHPASLVRPESAPKLLTDHAQKMELLAQTGLDAVAVVAFDQQQAAESPEDFVKRVLVDCLKVDTIVVGEDFHFGKARAGNVALLRELGHRYGFKVKPLQLLTVSDGAVASSTFIRELITQGNIEIANRYLGHIFEIRGTVAHGDQRGRTIGFPTANVEVPVTMCVPADGVYAAWYVRLVAGKEEMYPCAINIGRRPTFYENAPVSLIEAHIIGETDLDLYGEVAVLRFVTRLRGEQKFAGLEEMKTQLAIDVANASEILSRA</sequence>
<dbReference type="InterPro" id="IPR015864">
    <property type="entry name" value="FAD_synthase"/>
</dbReference>
<dbReference type="Pfam" id="PF06574">
    <property type="entry name" value="FAD_syn"/>
    <property type="match status" value="1"/>
</dbReference>